<feature type="region of interest" description="Disordered" evidence="1">
    <location>
        <begin position="171"/>
        <end position="207"/>
    </location>
</feature>
<dbReference type="PANTHER" id="PTHR23352:SF2">
    <property type="entry name" value="NEURAL PROLIFERATION DIFFERENTIATION AND CONTROL PROTEIN 1"/>
    <property type="match status" value="1"/>
</dbReference>
<organism evidence="5">
    <name type="scientific">Taenia asiatica</name>
    <name type="common">Asian tapeworm</name>
    <dbReference type="NCBI Taxonomy" id="60517"/>
    <lineage>
        <taxon>Eukaryota</taxon>
        <taxon>Metazoa</taxon>
        <taxon>Spiralia</taxon>
        <taxon>Lophotrochozoa</taxon>
        <taxon>Platyhelminthes</taxon>
        <taxon>Cestoda</taxon>
        <taxon>Eucestoda</taxon>
        <taxon>Cyclophyllidea</taxon>
        <taxon>Taeniidae</taxon>
        <taxon>Taenia</taxon>
    </lineage>
</organism>
<dbReference type="Pfam" id="PF06809">
    <property type="entry name" value="NPDC1"/>
    <property type="match status" value="1"/>
</dbReference>
<accession>A0A0R3WDH1</accession>
<keyword evidence="4" id="KW-1185">Reference proteome</keyword>
<dbReference type="PANTHER" id="PTHR23352">
    <property type="entry name" value="NEURAL PROLIFERATION DIFFERENTIATION AND CONTROL PROTEIN-1 NPDC-1 PROTEIN"/>
    <property type="match status" value="1"/>
</dbReference>
<dbReference type="GO" id="GO:0016020">
    <property type="term" value="C:membrane"/>
    <property type="evidence" value="ECO:0007669"/>
    <property type="project" value="InterPro"/>
</dbReference>
<dbReference type="EMBL" id="UYRS01018901">
    <property type="protein sequence ID" value="VDK41071.1"/>
    <property type="molecule type" value="Genomic_DNA"/>
</dbReference>
<sequence>MVRPVVRQFLVFVALLLTSSLSLSHRSSGYFTSEDEIGIYPFDESETEDDFPFGDVSEGHFLNKWSLSAESDGNANFKSPPSMMDTFEKFKRQAVKCEPSSSYFPSVFLTKWHCCSTMTLESPFTLYLHRAAFGERRDSSEGGKKSEIVGGRSHAGDRSLAHSAQMYHYQQQKQQMLAMEQAAGKTRSSDSNSDSEGEGEEPDVNVYECPGLATVGQTFTLKFI</sequence>
<gene>
    <name evidence="3" type="ORF">TASK_LOCUS8815</name>
</gene>
<dbReference type="OrthoDB" id="6270617at2759"/>
<evidence type="ECO:0000313" key="3">
    <source>
        <dbReference type="EMBL" id="VDK41071.1"/>
    </source>
</evidence>
<protein>
    <submittedName>
        <fullName evidence="5">Neural proliferation differentiation and control protein 1-like</fullName>
    </submittedName>
</protein>
<proteinExistence type="predicted"/>
<feature type="chain" id="PRO_5043132731" evidence="2">
    <location>
        <begin position="25"/>
        <end position="224"/>
    </location>
</feature>
<keyword evidence="2" id="KW-0732">Signal</keyword>
<feature type="compositionally biased region" description="Acidic residues" evidence="1">
    <location>
        <begin position="193"/>
        <end position="203"/>
    </location>
</feature>
<name>A0A0R3WDH1_TAEAS</name>
<evidence type="ECO:0000313" key="4">
    <source>
        <dbReference type="Proteomes" id="UP000282613"/>
    </source>
</evidence>
<dbReference type="InterPro" id="IPR009635">
    <property type="entry name" value="NPDC1"/>
</dbReference>
<dbReference type="AlphaFoldDB" id="A0A0R3WDH1"/>
<reference evidence="3 4" key="2">
    <citation type="submission" date="2018-11" db="EMBL/GenBank/DDBJ databases">
        <authorList>
            <consortium name="Pathogen Informatics"/>
        </authorList>
    </citation>
    <scope>NUCLEOTIDE SEQUENCE [LARGE SCALE GENOMIC DNA]</scope>
</reference>
<evidence type="ECO:0000256" key="2">
    <source>
        <dbReference type="SAM" id="SignalP"/>
    </source>
</evidence>
<dbReference type="WBParaSite" id="TASK_0000881401-mRNA-1">
    <property type="protein sequence ID" value="TASK_0000881401-mRNA-1"/>
    <property type="gene ID" value="TASK_0000881401"/>
</dbReference>
<reference evidence="5" key="1">
    <citation type="submission" date="2017-02" db="UniProtKB">
        <authorList>
            <consortium name="WormBaseParasite"/>
        </authorList>
    </citation>
    <scope>IDENTIFICATION</scope>
</reference>
<feature type="signal peptide" evidence="2">
    <location>
        <begin position="1"/>
        <end position="24"/>
    </location>
</feature>
<evidence type="ECO:0000313" key="5">
    <source>
        <dbReference type="WBParaSite" id="TASK_0000881401-mRNA-1"/>
    </source>
</evidence>
<feature type="compositionally biased region" description="Low complexity" evidence="1">
    <location>
        <begin position="171"/>
        <end position="192"/>
    </location>
</feature>
<evidence type="ECO:0000256" key="1">
    <source>
        <dbReference type="SAM" id="MobiDB-lite"/>
    </source>
</evidence>
<dbReference type="Proteomes" id="UP000282613">
    <property type="component" value="Unassembled WGS sequence"/>
</dbReference>